<keyword evidence="3" id="KW-1185">Reference proteome</keyword>
<gene>
    <name evidence="2" type="ORF">CLF_103749</name>
</gene>
<proteinExistence type="predicted"/>
<sequence length="533" mass="61022">MITEVISTDYSYYVTVPPEAVTEEVYLTALVLGDFTYQSFSAAMLNENTQVAQPEVYTFVYESYETEEPIQTSYVIDYTSYVEVPAELKETVFTYTEYVTDRPSLVQFTEIFTVYVTKAMAVEQAEVTFYVILPGYTKTIELTEKYTIHVTNNIVIDEFTKEYSYSLKQHLGTEDIVVQLTRSRMSRKLPKRIRRLLEKRSQLFLKKLTTGDTEDELAFRKMRNRCKSEIRQWNIRKQATILDLARKNRNVLFKYMRHRRRNKPSAFSLRDRNGEPTSDPIVVSEFYRDHYAGERQLLNDKNKTDPGNLGKSLAPVYRSVNPCIMMRFNNHSENSNQETITSSSSGYLSVSGGQPTLTTEQHRFQHDLVERSNFSTTGELSHPYSLRSNIRSTCSEVPHYDAASVFLLKAAARPRIPITYLPSMFKEAPHSQKTQLATPSTFERAKLLIKYSELAELIRNLEISHYYSSSASSQQTEIPYGHPSNAVKRAPLSRTLLAVTYSAAYSVGAVPQTVTRLLVCVPLTVVFSLILSI</sequence>
<feature type="region of interest" description="Disordered" evidence="1">
    <location>
        <begin position="334"/>
        <end position="353"/>
    </location>
</feature>
<organism evidence="2 3">
    <name type="scientific">Clonorchis sinensis</name>
    <name type="common">Chinese liver fluke</name>
    <dbReference type="NCBI Taxonomy" id="79923"/>
    <lineage>
        <taxon>Eukaryota</taxon>
        <taxon>Metazoa</taxon>
        <taxon>Spiralia</taxon>
        <taxon>Lophotrochozoa</taxon>
        <taxon>Platyhelminthes</taxon>
        <taxon>Trematoda</taxon>
        <taxon>Digenea</taxon>
        <taxon>Opisthorchiida</taxon>
        <taxon>Opisthorchiata</taxon>
        <taxon>Opisthorchiidae</taxon>
        <taxon>Clonorchis</taxon>
    </lineage>
</organism>
<reference evidence="2" key="1">
    <citation type="journal article" date="2011" name="Genome Biol.">
        <title>The draft genome of the carcinogenic human liver fluke Clonorchis sinensis.</title>
        <authorList>
            <person name="Wang X."/>
            <person name="Chen W."/>
            <person name="Huang Y."/>
            <person name="Sun J."/>
            <person name="Men J."/>
            <person name="Liu H."/>
            <person name="Luo F."/>
            <person name="Guo L."/>
            <person name="Lv X."/>
            <person name="Deng C."/>
            <person name="Zhou C."/>
            <person name="Fan Y."/>
            <person name="Li X."/>
            <person name="Huang L."/>
            <person name="Hu Y."/>
            <person name="Liang C."/>
            <person name="Hu X."/>
            <person name="Xu J."/>
            <person name="Yu X."/>
        </authorList>
    </citation>
    <scope>NUCLEOTIDE SEQUENCE [LARGE SCALE GENOMIC DNA]</scope>
    <source>
        <strain evidence="2">Henan</strain>
    </source>
</reference>
<evidence type="ECO:0000313" key="2">
    <source>
        <dbReference type="EMBL" id="GAA49892.1"/>
    </source>
</evidence>
<dbReference type="Proteomes" id="UP000008909">
    <property type="component" value="Unassembled WGS sequence"/>
</dbReference>
<dbReference type="EMBL" id="DF142994">
    <property type="protein sequence ID" value="GAA49892.1"/>
    <property type="molecule type" value="Genomic_DNA"/>
</dbReference>
<protein>
    <submittedName>
        <fullName evidence="2">Uncharacterized protein</fullName>
    </submittedName>
</protein>
<evidence type="ECO:0000313" key="3">
    <source>
        <dbReference type="Proteomes" id="UP000008909"/>
    </source>
</evidence>
<feature type="compositionally biased region" description="Low complexity" evidence="1">
    <location>
        <begin position="342"/>
        <end position="353"/>
    </location>
</feature>
<name>G7YAA8_CLOSI</name>
<reference key="2">
    <citation type="submission" date="2011-10" db="EMBL/GenBank/DDBJ databases">
        <title>The genome and transcriptome sequence of Clonorchis sinensis provide insights into the carcinogenic liver fluke.</title>
        <authorList>
            <person name="Wang X."/>
            <person name="Huang Y."/>
            <person name="Chen W."/>
            <person name="Liu H."/>
            <person name="Guo L."/>
            <person name="Chen Y."/>
            <person name="Luo F."/>
            <person name="Zhou W."/>
            <person name="Sun J."/>
            <person name="Mao Q."/>
            <person name="Liang P."/>
            <person name="Zhou C."/>
            <person name="Tian Y."/>
            <person name="Men J."/>
            <person name="Lv X."/>
            <person name="Huang L."/>
            <person name="Zhou J."/>
            <person name="Hu Y."/>
            <person name="Li R."/>
            <person name="Zhang F."/>
            <person name="Lei H."/>
            <person name="Li X."/>
            <person name="Hu X."/>
            <person name="Liang C."/>
            <person name="Xu J."/>
            <person name="Wu Z."/>
            <person name="Yu X."/>
        </authorList>
    </citation>
    <scope>NUCLEOTIDE SEQUENCE</scope>
    <source>
        <strain>Henan</strain>
    </source>
</reference>
<evidence type="ECO:0000256" key="1">
    <source>
        <dbReference type="SAM" id="MobiDB-lite"/>
    </source>
</evidence>
<dbReference type="AlphaFoldDB" id="G7YAA8"/>
<accession>G7YAA8</accession>